<feature type="transmembrane region" description="Helical" evidence="1">
    <location>
        <begin position="7"/>
        <end position="30"/>
    </location>
</feature>
<keyword evidence="3" id="KW-1185">Reference proteome</keyword>
<protein>
    <recommendedName>
        <fullName evidence="4">Cardiolipin synthase N-terminal domain-containing protein</fullName>
    </recommendedName>
</protein>
<organism evidence="2 3">
    <name type="scientific">Urinicoccus massiliensis</name>
    <dbReference type="NCBI Taxonomy" id="1723382"/>
    <lineage>
        <taxon>Bacteria</taxon>
        <taxon>Bacillati</taxon>
        <taxon>Bacillota</taxon>
        <taxon>Tissierellia</taxon>
        <taxon>Tissierellales</taxon>
        <taxon>Peptoniphilaceae</taxon>
        <taxon>Urinicoccus</taxon>
    </lineage>
</organism>
<keyword evidence="1" id="KW-0472">Membrane</keyword>
<keyword evidence="1" id="KW-1133">Transmembrane helix</keyword>
<evidence type="ECO:0000313" key="2">
    <source>
        <dbReference type="EMBL" id="VFB16959.1"/>
    </source>
</evidence>
<feature type="transmembrane region" description="Helical" evidence="1">
    <location>
        <begin position="42"/>
        <end position="62"/>
    </location>
</feature>
<accession>A0A8H2M5V6</accession>
<proteinExistence type="predicted"/>
<evidence type="ECO:0000256" key="1">
    <source>
        <dbReference type="SAM" id="Phobius"/>
    </source>
</evidence>
<gene>
    <name evidence="2" type="ORF">NCTC13150_01535</name>
</gene>
<evidence type="ECO:0000313" key="3">
    <source>
        <dbReference type="Proteomes" id="UP000377798"/>
    </source>
</evidence>
<dbReference type="AlphaFoldDB" id="A0A8H2M5V6"/>
<evidence type="ECO:0008006" key="4">
    <source>
        <dbReference type="Google" id="ProtNLM"/>
    </source>
</evidence>
<feature type="transmembrane region" description="Helical" evidence="1">
    <location>
        <begin position="105"/>
        <end position="130"/>
    </location>
</feature>
<name>A0A8H2M5V6_9FIRM</name>
<dbReference type="GO" id="GO:0005886">
    <property type="term" value="C:plasma membrane"/>
    <property type="evidence" value="ECO:0007669"/>
    <property type="project" value="UniProtKB-SubCell"/>
</dbReference>
<dbReference type="Proteomes" id="UP000377798">
    <property type="component" value="Unassembled WGS sequence"/>
</dbReference>
<reference evidence="2 3" key="1">
    <citation type="submission" date="2019-02" db="EMBL/GenBank/DDBJ databases">
        <authorList>
            <consortium name="Pathogen Informatics"/>
        </authorList>
    </citation>
    <scope>NUCLEOTIDE SEQUENCE [LARGE SCALE GENOMIC DNA]</scope>
    <source>
        <strain evidence="2 3">3012STDY7089603</strain>
    </source>
</reference>
<sequence length="135" mass="15241">MCIASIAPLFMIIPMLMILASSILFAIWVYKDAEANGENGLVWLLVVLVVPNLLGIILYLLLVKREKQVRCENCRHMNSYRADYCEICGSQLDKNLMKESQTNPLWTWALGLLVLGILTILVFFFAAMVYGPSVQ</sequence>
<dbReference type="RefSeq" id="WP_131749633.1">
    <property type="nucleotide sequence ID" value="NZ_CAACYI010000001.1"/>
</dbReference>
<comment type="caution">
    <text evidence="2">The sequence shown here is derived from an EMBL/GenBank/DDBJ whole genome shotgun (WGS) entry which is preliminary data.</text>
</comment>
<keyword evidence="1" id="KW-0812">Transmembrane</keyword>
<dbReference type="EMBL" id="CAACYI010000001">
    <property type="protein sequence ID" value="VFB16959.1"/>
    <property type="molecule type" value="Genomic_DNA"/>
</dbReference>